<dbReference type="InterPro" id="IPR022447">
    <property type="entry name" value="Lys_aminomutase-rel"/>
</dbReference>
<dbReference type="NCBIfam" id="TIGR03822">
    <property type="entry name" value="AblA_like_2"/>
    <property type="match status" value="1"/>
</dbReference>
<dbReference type="Proteomes" id="UP001524547">
    <property type="component" value="Unassembled WGS sequence"/>
</dbReference>
<gene>
    <name evidence="13" type="ORF">NFI88_08535</name>
</gene>
<dbReference type="NCBIfam" id="TIGR00238">
    <property type="entry name" value="KamA family radical SAM protein"/>
    <property type="match status" value="1"/>
</dbReference>
<keyword evidence="14" id="KW-1185">Reference proteome</keyword>
<evidence type="ECO:0000256" key="11">
    <source>
        <dbReference type="SAM" id="MobiDB-lite"/>
    </source>
</evidence>
<comment type="caution">
    <text evidence="13">The sequence shown here is derived from an EMBL/GenBank/DDBJ whole genome shotgun (WGS) entry which is preliminary data.</text>
</comment>
<dbReference type="Pfam" id="PF04055">
    <property type="entry name" value="Radical_SAM"/>
    <property type="match status" value="1"/>
</dbReference>
<dbReference type="InterPro" id="IPR007197">
    <property type="entry name" value="rSAM"/>
</dbReference>
<keyword evidence="10" id="KW-0413">Isomerase</keyword>
<keyword evidence="4" id="KW-0004">4Fe-4S</keyword>
<keyword evidence="9" id="KW-0411">Iron-sulfur</keyword>
<reference evidence="13 14" key="1">
    <citation type="submission" date="2022-06" db="EMBL/GenBank/DDBJ databases">
        <title>Rhizosaccharibacter gen. nov. sp. nov. KSS12, endophytic bacteria isolated from sugarcane.</title>
        <authorList>
            <person name="Pitiwittayakul N."/>
        </authorList>
    </citation>
    <scope>NUCLEOTIDE SEQUENCE [LARGE SCALE GENOMIC DNA]</scope>
    <source>
        <strain evidence="13 14">KSS12</strain>
    </source>
</reference>
<organism evidence="13 14">
    <name type="scientific">Rhizosaccharibacter radicis</name>
    <dbReference type="NCBI Taxonomy" id="2782605"/>
    <lineage>
        <taxon>Bacteria</taxon>
        <taxon>Pseudomonadati</taxon>
        <taxon>Pseudomonadota</taxon>
        <taxon>Alphaproteobacteria</taxon>
        <taxon>Acetobacterales</taxon>
        <taxon>Acetobacteraceae</taxon>
        <taxon>Rhizosaccharibacter</taxon>
    </lineage>
</organism>
<dbReference type="CDD" id="cd01335">
    <property type="entry name" value="Radical_SAM"/>
    <property type="match status" value="1"/>
</dbReference>
<evidence type="ECO:0000256" key="3">
    <source>
        <dbReference type="ARBA" id="ARBA00008703"/>
    </source>
</evidence>
<dbReference type="InterPro" id="IPR003739">
    <property type="entry name" value="Lys_aminomutase/Glu_NH3_mut"/>
</dbReference>
<feature type="region of interest" description="Disordered" evidence="11">
    <location>
        <begin position="1"/>
        <end position="35"/>
    </location>
</feature>
<dbReference type="PROSITE" id="PS51918">
    <property type="entry name" value="RADICAL_SAM"/>
    <property type="match status" value="1"/>
</dbReference>
<dbReference type="InterPro" id="IPR013785">
    <property type="entry name" value="Aldolase_TIM"/>
</dbReference>
<dbReference type="SFLD" id="SFLDG01070">
    <property type="entry name" value="PLP-dependent"/>
    <property type="match status" value="1"/>
</dbReference>
<keyword evidence="5" id="KW-0949">S-adenosyl-L-methionine</keyword>
<accession>A0ABT1VX20</accession>
<evidence type="ECO:0000256" key="4">
    <source>
        <dbReference type="ARBA" id="ARBA00022485"/>
    </source>
</evidence>
<protein>
    <submittedName>
        <fullName evidence="13">Lysine-2,3-aminomutase-like protein</fullName>
    </submittedName>
</protein>
<evidence type="ECO:0000259" key="12">
    <source>
        <dbReference type="PROSITE" id="PS51918"/>
    </source>
</evidence>
<evidence type="ECO:0000313" key="13">
    <source>
        <dbReference type="EMBL" id="MCQ8240879.1"/>
    </source>
</evidence>
<proteinExistence type="inferred from homology"/>
<evidence type="ECO:0000256" key="1">
    <source>
        <dbReference type="ARBA" id="ARBA00001933"/>
    </source>
</evidence>
<feature type="compositionally biased region" description="Low complexity" evidence="11">
    <location>
        <begin position="7"/>
        <end position="32"/>
    </location>
</feature>
<name>A0ABT1VX20_9PROT</name>
<dbReference type="PIRSF" id="PIRSF004911">
    <property type="entry name" value="DUF160"/>
    <property type="match status" value="1"/>
</dbReference>
<evidence type="ECO:0000256" key="5">
    <source>
        <dbReference type="ARBA" id="ARBA00022691"/>
    </source>
</evidence>
<dbReference type="Gene3D" id="3.20.20.70">
    <property type="entry name" value="Aldolase class I"/>
    <property type="match status" value="1"/>
</dbReference>
<evidence type="ECO:0000313" key="14">
    <source>
        <dbReference type="Proteomes" id="UP001524547"/>
    </source>
</evidence>
<dbReference type="PANTHER" id="PTHR30538:SF1">
    <property type="entry name" value="L-LYSINE 2,3-AMINOMUTASE"/>
    <property type="match status" value="1"/>
</dbReference>
<keyword evidence="8" id="KW-0408">Iron</keyword>
<comment type="cofactor">
    <cofactor evidence="1">
        <name>pyridoxal 5'-phosphate</name>
        <dbReference type="ChEBI" id="CHEBI:597326"/>
    </cofactor>
</comment>
<sequence length="376" mass="40645">MTGGDGAVASPDAGSAAATDAPAARPRPLPSRTLRDVGSLVSSGLIDPTRRDALTAVAERYATAVPPAFAALIREGDDPIGRQVLPHEDELVVAPHELSDPIGDDRLSPVPGVVHRYPDRALLKPLLVCPLYCRFCFRREHVGPDGGVLDEAALERALDWFRTHREVGEAILTGGDPLMLSPRRLRHIVTALGEMPHIHTIRVHTRVPVADPSRLDDAMADALETEKAMWVVLHANHADELTPDAVAAVRRLQRRAIPVLGQSVLLRGVNDREDAMEALLRAMVRARIRPYYLHQLDPAPGTARFHVPVAEGRALLRRLRGRVTGLAWPTYVVDIPGGHGKVPLGPDYLDTGNGTAVSVRDPAGRSHVLAAEEAEG</sequence>
<dbReference type="InterPro" id="IPR058240">
    <property type="entry name" value="rSAM_sf"/>
</dbReference>
<keyword evidence="7" id="KW-0663">Pyridoxal phosphate</keyword>
<evidence type="ECO:0000256" key="8">
    <source>
        <dbReference type="ARBA" id="ARBA00023004"/>
    </source>
</evidence>
<keyword evidence="6" id="KW-0479">Metal-binding</keyword>
<dbReference type="InterPro" id="IPR025895">
    <property type="entry name" value="LAM_C_dom"/>
</dbReference>
<feature type="domain" description="Radical SAM core" evidence="12">
    <location>
        <begin position="115"/>
        <end position="331"/>
    </location>
</feature>
<evidence type="ECO:0000256" key="7">
    <source>
        <dbReference type="ARBA" id="ARBA00022898"/>
    </source>
</evidence>
<evidence type="ECO:0000256" key="2">
    <source>
        <dbReference type="ARBA" id="ARBA00001966"/>
    </source>
</evidence>
<dbReference type="Pfam" id="PF12544">
    <property type="entry name" value="LAM_C"/>
    <property type="match status" value="1"/>
</dbReference>
<dbReference type="EMBL" id="JAMZEJ010000004">
    <property type="protein sequence ID" value="MCQ8240879.1"/>
    <property type="molecule type" value="Genomic_DNA"/>
</dbReference>
<dbReference type="RefSeq" id="WP_422919606.1">
    <property type="nucleotide sequence ID" value="NZ_JAMZEJ010000004.1"/>
</dbReference>
<dbReference type="SUPFAM" id="SSF102114">
    <property type="entry name" value="Radical SAM enzymes"/>
    <property type="match status" value="1"/>
</dbReference>
<comment type="similarity">
    <text evidence="3">Belongs to the radical SAM superfamily. KamA family.</text>
</comment>
<dbReference type="SFLD" id="SFLDS00029">
    <property type="entry name" value="Radical_SAM"/>
    <property type="match status" value="1"/>
</dbReference>
<evidence type="ECO:0000256" key="9">
    <source>
        <dbReference type="ARBA" id="ARBA00023014"/>
    </source>
</evidence>
<evidence type="ECO:0000256" key="6">
    <source>
        <dbReference type="ARBA" id="ARBA00022723"/>
    </source>
</evidence>
<evidence type="ECO:0000256" key="10">
    <source>
        <dbReference type="ARBA" id="ARBA00023235"/>
    </source>
</evidence>
<comment type="cofactor">
    <cofactor evidence="2">
        <name>[4Fe-4S] cluster</name>
        <dbReference type="ChEBI" id="CHEBI:49883"/>
    </cofactor>
</comment>
<dbReference type="PANTHER" id="PTHR30538">
    <property type="entry name" value="LYSINE 2,3-AMINOMUTASE-RELATED"/>
    <property type="match status" value="1"/>
</dbReference>